<organism evidence="5 6">
    <name type="scientific">Zostera marina</name>
    <name type="common">Eelgrass</name>
    <dbReference type="NCBI Taxonomy" id="29655"/>
    <lineage>
        <taxon>Eukaryota</taxon>
        <taxon>Viridiplantae</taxon>
        <taxon>Streptophyta</taxon>
        <taxon>Embryophyta</taxon>
        <taxon>Tracheophyta</taxon>
        <taxon>Spermatophyta</taxon>
        <taxon>Magnoliopsida</taxon>
        <taxon>Liliopsida</taxon>
        <taxon>Zosteraceae</taxon>
        <taxon>Zostera</taxon>
    </lineage>
</organism>
<proteinExistence type="predicted"/>
<gene>
    <name evidence="5" type="ORF">ZOSMA_120G00420</name>
</gene>
<evidence type="ECO:0000256" key="1">
    <source>
        <dbReference type="ARBA" id="ARBA00004173"/>
    </source>
</evidence>
<dbReference type="Proteomes" id="UP000036987">
    <property type="component" value="Unassembled WGS sequence"/>
</dbReference>
<dbReference type="GO" id="GO:0008168">
    <property type="term" value="F:methyltransferase activity"/>
    <property type="evidence" value="ECO:0007669"/>
    <property type="project" value="UniProtKB-KW"/>
</dbReference>
<name>A0A0K9Q3A3_ZOSMR</name>
<reference evidence="6" key="1">
    <citation type="journal article" date="2016" name="Nature">
        <title>The genome of the seagrass Zostera marina reveals angiosperm adaptation to the sea.</title>
        <authorList>
            <person name="Olsen J.L."/>
            <person name="Rouze P."/>
            <person name="Verhelst B."/>
            <person name="Lin Y.-C."/>
            <person name="Bayer T."/>
            <person name="Collen J."/>
            <person name="Dattolo E."/>
            <person name="De Paoli E."/>
            <person name="Dittami S."/>
            <person name="Maumus F."/>
            <person name="Michel G."/>
            <person name="Kersting A."/>
            <person name="Lauritano C."/>
            <person name="Lohaus R."/>
            <person name="Toepel M."/>
            <person name="Tonon T."/>
            <person name="Vanneste K."/>
            <person name="Amirebrahimi M."/>
            <person name="Brakel J."/>
            <person name="Bostroem C."/>
            <person name="Chovatia M."/>
            <person name="Grimwood J."/>
            <person name="Jenkins J.W."/>
            <person name="Jueterbock A."/>
            <person name="Mraz A."/>
            <person name="Stam W.T."/>
            <person name="Tice H."/>
            <person name="Bornberg-Bauer E."/>
            <person name="Green P.J."/>
            <person name="Pearson G.A."/>
            <person name="Procaccini G."/>
            <person name="Duarte C.M."/>
            <person name="Schmutz J."/>
            <person name="Reusch T.B.H."/>
            <person name="Van de Peer Y."/>
        </authorList>
    </citation>
    <scope>NUCLEOTIDE SEQUENCE [LARGE SCALE GENOMIC DNA]</scope>
    <source>
        <strain evidence="6">cv. Finnish</strain>
    </source>
</reference>
<dbReference type="AlphaFoldDB" id="A0A0K9Q3A3"/>
<dbReference type="GO" id="GO:0005759">
    <property type="term" value="C:mitochondrial matrix"/>
    <property type="evidence" value="ECO:0000318"/>
    <property type="project" value="GO_Central"/>
</dbReference>
<evidence type="ECO:0000256" key="2">
    <source>
        <dbReference type="ARBA" id="ARBA00022946"/>
    </source>
</evidence>
<comment type="subcellular location">
    <subcellularLocation>
        <location evidence="1">Mitochondrion</location>
    </subcellularLocation>
</comment>
<dbReference type="GO" id="GO:0032259">
    <property type="term" value="P:methylation"/>
    <property type="evidence" value="ECO:0007669"/>
    <property type="project" value="UniProtKB-KW"/>
</dbReference>
<dbReference type="Gene3D" id="3.30.1360.120">
    <property type="entry name" value="Probable tRNA modification gtpase trme, domain 1"/>
    <property type="match status" value="1"/>
</dbReference>
<keyword evidence="3" id="KW-0496">Mitochondrion</keyword>
<dbReference type="STRING" id="29655.A0A0K9Q3A3"/>
<protein>
    <submittedName>
        <fullName evidence="5">Aminomethyltransferase</fullName>
    </submittedName>
</protein>
<evidence type="ECO:0000256" key="3">
    <source>
        <dbReference type="ARBA" id="ARBA00023128"/>
    </source>
</evidence>
<evidence type="ECO:0000259" key="4">
    <source>
        <dbReference type="Pfam" id="PF25455"/>
    </source>
</evidence>
<comment type="caution">
    <text evidence="5">The sequence shown here is derived from an EMBL/GenBank/DDBJ whole genome shotgun (WGS) entry which is preliminary data.</text>
</comment>
<keyword evidence="5" id="KW-0808">Transferase</keyword>
<evidence type="ECO:0000313" key="6">
    <source>
        <dbReference type="Proteomes" id="UP000036987"/>
    </source>
</evidence>
<keyword evidence="2" id="KW-0809">Transit peptide</keyword>
<accession>A0A0K9Q3A3</accession>
<dbReference type="Pfam" id="PF25455">
    <property type="entry name" value="Beta-barrel_CAF17_C"/>
    <property type="match status" value="1"/>
</dbReference>
<dbReference type="OrthoDB" id="191995at2759"/>
<dbReference type="EMBL" id="LFYR01000223">
    <property type="protein sequence ID" value="KMZ74950.1"/>
    <property type="molecule type" value="Genomic_DNA"/>
</dbReference>
<dbReference type="OMA" id="MDRLHGV"/>
<keyword evidence="5" id="KW-0489">Methyltransferase</keyword>
<dbReference type="SUPFAM" id="SSF103025">
    <property type="entry name" value="Folate-binding domain"/>
    <property type="match status" value="1"/>
</dbReference>
<dbReference type="PANTHER" id="PTHR22602:SF0">
    <property type="entry name" value="TRANSFERASE CAF17, MITOCHONDRIAL-RELATED"/>
    <property type="match status" value="1"/>
</dbReference>
<dbReference type="InterPro" id="IPR057460">
    <property type="entry name" value="CAF17_C"/>
</dbReference>
<keyword evidence="6" id="KW-1185">Reference proteome</keyword>
<dbReference type="InterPro" id="IPR017703">
    <property type="entry name" value="YgfZ/GCV_T_CS"/>
</dbReference>
<dbReference type="PANTHER" id="PTHR22602">
    <property type="entry name" value="TRANSFERASE CAF17, MITOCHONDRIAL-RELATED"/>
    <property type="match status" value="1"/>
</dbReference>
<evidence type="ECO:0000313" key="5">
    <source>
        <dbReference type="EMBL" id="KMZ74950.1"/>
    </source>
</evidence>
<dbReference type="InterPro" id="IPR045179">
    <property type="entry name" value="YgfZ/GcvT"/>
</dbReference>
<dbReference type="GO" id="GO:0016226">
    <property type="term" value="P:iron-sulfur cluster assembly"/>
    <property type="evidence" value="ECO:0000318"/>
    <property type="project" value="GO_Central"/>
</dbReference>
<dbReference type="InterPro" id="IPR027266">
    <property type="entry name" value="TrmE/GcvT-like"/>
</dbReference>
<feature type="domain" description="CAF17 C-terminal" evidence="4">
    <location>
        <begin position="262"/>
        <end position="341"/>
    </location>
</feature>
<dbReference type="NCBIfam" id="TIGR03317">
    <property type="entry name" value="ygfZ_signature"/>
    <property type="match status" value="1"/>
</dbReference>
<sequence>MLLQRRRPVFSFLRRLLHSATTISQHHHQGIKLEETSSVSCRLTSRAVIKIHGPDAIKFLQGLLTNDVKRILSQTSPSIYNAVLTSQGRFLYDLFVYRPLLPREDLFYADVGVDVVDELLDSFKRYRLRSKVEIQNVAEEFTCWQRFGDKIVANSSSESPANGNNFGYSWYKDPRLECLGFRGIFPSDTIPPLVKYEKKMDEDDYLLWRLKRGVAEGSIEIPKGVAIPHEFNLIGLNAISFDKGCYVGQEFVARTHYRGIIRKRLIPMKFTNENGEEVKQRVIPGMEVVEANSNKKIGTISMVLGCHGIGVLKLKDSTQSSLVIRDHPDIMISVTLPEWWPSEWTQEHPE</sequence>